<dbReference type="InterPro" id="IPR011766">
    <property type="entry name" value="TPP_enzyme_TPP-bd"/>
</dbReference>
<comment type="function">
    <text evidence="3">Decarboxylates branched-chain and aromatic alpha-keto acids to aldehydes.</text>
</comment>
<dbReference type="FunFam" id="3.40.50.970:FF:000024">
    <property type="entry name" value="Pyruvate decarboxylase isozyme"/>
    <property type="match status" value="1"/>
</dbReference>
<evidence type="ECO:0000256" key="1">
    <source>
        <dbReference type="ARBA" id="ARBA00001920"/>
    </source>
</evidence>
<evidence type="ECO:0000256" key="6">
    <source>
        <dbReference type="ARBA" id="ARBA00022723"/>
    </source>
</evidence>
<dbReference type="InterPro" id="IPR012001">
    <property type="entry name" value="Thiamin_PyroP_enz_TPP-bd_dom"/>
</dbReference>
<comment type="cofactor">
    <cofactor evidence="2">
        <name>thiamine diphosphate</name>
        <dbReference type="ChEBI" id="CHEBI:58937"/>
    </cofactor>
</comment>
<evidence type="ECO:0000256" key="12">
    <source>
        <dbReference type="RuleBase" id="RU362132"/>
    </source>
</evidence>
<dbReference type="EMBL" id="SHKL01000001">
    <property type="protein sequence ID" value="RZT85909.1"/>
    <property type="molecule type" value="Genomic_DNA"/>
</dbReference>
<keyword evidence="16" id="KW-0670">Pyruvate</keyword>
<proteinExistence type="inferred from homology"/>
<feature type="domain" description="Thiamine pyrophosphate enzyme N-terminal TPP-binding" evidence="15">
    <location>
        <begin position="3"/>
        <end position="110"/>
    </location>
</feature>
<comment type="similarity">
    <text evidence="4 12">Belongs to the TPP enzyme family.</text>
</comment>
<dbReference type="InterPro" id="IPR029035">
    <property type="entry name" value="DHS-like_NAD/FAD-binding_dom"/>
</dbReference>
<dbReference type="Pfam" id="PF02776">
    <property type="entry name" value="TPP_enzyme_N"/>
    <property type="match status" value="1"/>
</dbReference>
<dbReference type="AlphaFoldDB" id="A0A4Q7V0A4"/>
<dbReference type="Pfam" id="PF02775">
    <property type="entry name" value="TPP_enzyme_C"/>
    <property type="match status" value="1"/>
</dbReference>
<dbReference type="OrthoDB" id="4959782at2"/>
<protein>
    <recommendedName>
        <fullName evidence="5">Alpha-keto-acid decarboxylase</fullName>
    </recommendedName>
</protein>
<keyword evidence="7" id="KW-0210">Decarboxylase</keyword>
<organism evidence="16 17">
    <name type="scientific">Pseudonocardia sediminis</name>
    <dbReference type="NCBI Taxonomy" id="1397368"/>
    <lineage>
        <taxon>Bacteria</taxon>
        <taxon>Bacillati</taxon>
        <taxon>Actinomycetota</taxon>
        <taxon>Actinomycetes</taxon>
        <taxon>Pseudonocardiales</taxon>
        <taxon>Pseudonocardiaceae</taxon>
        <taxon>Pseudonocardia</taxon>
    </lineage>
</organism>
<dbReference type="PANTHER" id="PTHR43452:SF30">
    <property type="entry name" value="PYRUVATE DECARBOXYLASE ISOZYME 1-RELATED"/>
    <property type="match status" value="1"/>
</dbReference>
<dbReference type="InterPro" id="IPR047214">
    <property type="entry name" value="TPP_PDC_IPDC"/>
</dbReference>
<feature type="binding site" evidence="11">
    <location>
        <position position="428"/>
    </location>
    <ligand>
        <name>Mg(2+)</name>
        <dbReference type="ChEBI" id="CHEBI:18420"/>
    </ligand>
</feature>
<dbReference type="InterPro" id="IPR029061">
    <property type="entry name" value="THDP-binding"/>
</dbReference>
<dbReference type="GO" id="GO:0000949">
    <property type="term" value="P:aromatic amino acid family catabolic process to alcohol via Ehrlich pathway"/>
    <property type="evidence" value="ECO:0007669"/>
    <property type="project" value="TreeGrafter"/>
</dbReference>
<dbReference type="GO" id="GO:0005829">
    <property type="term" value="C:cytosol"/>
    <property type="evidence" value="ECO:0007669"/>
    <property type="project" value="TreeGrafter"/>
</dbReference>
<evidence type="ECO:0000256" key="2">
    <source>
        <dbReference type="ARBA" id="ARBA00001964"/>
    </source>
</evidence>
<dbReference type="FunFam" id="3.40.50.970:FF:000019">
    <property type="entry name" value="Pyruvate decarboxylase isozyme"/>
    <property type="match status" value="1"/>
</dbReference>
<dbReference type="GO" id="GO:0000287">
    <property type="term" value="F:magnesium ion binding"/>
    <property type="evidence" value="ECO:0007669"/>
    <property type="project" value="InterPro"/>
</dbReference>
<dbReference type="GO" id="GO:0030976">
    <property type="term" value="F:thiamine pyrophosphate binding"/>
    <property type="evidence" value="ECO:0007669"/>
    <property type="project" value="InterPro"/>
</dbReference>
<evidence type="ECO:0000256" key="10">
    <source>
        <dbReference type="ARBA" id="ARBA00023239"/>
    </source>
</evidence>
<feature type="domain" description="Thiamine pyrophosphate enzyme central" evidence="13">
    <location>
        <begin position="196"/>
        <end position="313"/>
    </location>
</feature>
<evidence type="ECO:0000256" key="5">
    <source>
        <dbReference type="ARBA" id="ARBA00020054"/>
    </source>
</evidence>
<sequence>MLTVAQYLARRLGELDVEHLFGVPGDFSLTLLDHLLAEGRQEWAGSPNELNAGYAADGYARTRGMAAMVTTFGVGELSAIDAVAGAYAENVPLVQITGAPPSALAERGALLHHTLGDGDFGRFARAYAEVTADGAVLTATDAAARIDEVLATAVRELRPVYLAVPVDVATALVPEPTAPLPGPRVDAPAVAEFRRAAAALLADAHSAVLVAGHLVERTGTVGSFARLVHAAASPVVTLTSGRGAVDPASPHFAGVYCGAIGAKRAILAVDTADVVIEAGTLMADAVTGMFSHRDDPAHTIHLGVRTATVAGRVIDGVPFATALEVLTGLVDGDALRRELPDSAPEGPVAGETLDQATLWAHLQDWFPSGHRLVTDIGTSSWGAAGIVLPAGADVVAQPVWSSIGYALPASLGCAVADPSRRPVLVIGDGAAQMTVQELSTVARLPHPPIVVVVDNSGYTIERALQSPQAVYNDVAAWDWCALARAFAPGVDMLTSQPGTPSELDAALSGAASDPGRLAVLHVRTGPLDLPAGLRGLADRYQGR</sequence>
<evidence type="ECO:0000256" key="4">
    <source>
        <dbReference type="ARBA" id="ARBA00007812"/>
    </source>
</evidence>
<dbReference type="RefSeq" id="WP_130290295.1">
    <property type="nucleotide sequence ID" value="NZ_SHKL01000001.1"/>
</dbReference>
<feature type="binding site" evidence="11">
    <location>
        <position position="457"/>
    </location>
    <ligand>
        <name>Mg(2+)</name>
        <dbReference type="ChEBI" id="CHEBI:18420"/>
    </ligand>
</feature>
<evidence type="ECO:0000256" key="11">
    <source>
        <dbReference type="PIRSR" id="PIRSR036565-2"/>
    </source>
</evidence>
<dbReference type="Gene3D" id="3.40.50.1220">
    <property type="entry name" value="TPP-binding domain"/>
    <property type="match status" value="1"/>
</dbReference>
<dbReference type="CDD" id="cd02005">
    <property type="entry name" value="TPP_PDC_IPDC"/>
    <property type="match status" value="1"/>
</dbReference>
<dbReference type="SUPFAM" id="SSF52467">
    <property type="entry name" value="DHS-like NAD/FAD-binding domain"/>
    <property type="match status" value="1"/>
</dbReference>
<keyword evidence="17" id="KW-1185">Reference proteome</keyword>
<dbReference type="InterPro" id="IPR012110">
    <property type="entry name" value="PDC/IPDC-like"/>
</dbReference>
<dbReference type="SUPFAM" id="SSF52518">
    <property type="entry name" value="Thiamin diphosphate-binding fold (THDP-binding)"/>
    <property type="match status" value="2"/>
</dbReference>
<comment type="caution">
    <text evidence="16">The sequence shown here is derived from an EMBL/GenBank/DDBJ whole genome shotgun (WGS) entry which is preliminary data.</text>
</comment>
<comment type="cofactor">
    <cofactor evidence="1">
        <name>a metal cation</name>
        <dbReference type="ChEBI" id="CHEBI:25213"/>
    </cofactor>
</comment>
<dbReference type="PROSITE" id="PS00187">
    <property type="entry name" value="TPP_ENZYMES"/>
    <property type="match status" value="1"/>
</dbReference>
<evidence type="ECO:0000259" key="15">
    <source>
        <dbReference type="Pfam" id="PF02776"/>
    </source>
</evidence>
<dbReference type="Pfam" id="PF00205">
    <property type="entry name" value="TPP_enzyme_M"/>
    <property type="match status" value="1"/>
</dbReference>
<evidence type="ECO:0000259" key="14">
    <source>
        <dbReference type="Pfam" id="PF02775"/>
    </source>
</evidence>
<evidence type="ECO:0000256" key="3">
    <source>
        <dbReference type="ARBA" id="ARBA00002938"/>
    </source>
</evidence>
<evidence type="ECO:0000256" key="7">
    <source>
        <dbReference type="ARBA" id="ARBA00022793"/>
    </source>
</evidence>
<evidence type="ECO:0000256" key="8">
    <source>
        <dbReference type="ARBA" id="ARBA00022842"/>
    </source>
</evidence>
<gene>
    <name evidence="16" type="ORF">EV383_2796</name>
</gene>
<dbReference type="InterPro" id="IPR012000">
    <property type="entry name" value="Thiamin_PyroP_enz_cen_dom"/>
</dbReference>
<dbReference type="InterPro" id="IPR047213">
    <property type="entry name" value="TPP_PYR_PDC_IPDC-like"/>
</dbReference>
<name>A0A4Q7V0A4_PSEST</name>
<dbReference type="Gene3D" id="3.40.50.970">
    <property type="match status" value="2"/>
</dbReference>
<evidence type="ECO:0000313" key="16">
    <source>
        <dbReference type="EMBL" id="RZT85909.1"/>
    </source>
</evidence>
<dbReference type="InterPro" id="IPR000399">
    <property type="entry name" value="TPP-bd_CS"/>
</dbReference>
<keyword evidence="10" id="KW-0456">Lyase</keyword>
<dbReference type="Proteomes" id="UP000291591">
    <property type="component" value="Unassembled WGS sequence"/>
</dbReference>
<keyword evidence="8 11" id="KW-0460">Magnesium</keyword>
<dbReference type="CDD" id="cd07038">
    <property type="entry name" value="TPP_PYR_PDC_IPDC_like"/>
    <property type="match status" value="1"/>
</dbReference>
<dbReference type="GO" id="GO:0004737">
    <property type="term" value="F:pyruvate decarboxylase activity"/>
    <property type="evidence" value="ECO:0007669"/>
    <property type="project" value="TreeGrafter"/>
</dbReference>
<evidence type="ECO:0000313" key="17">
    <source>
        <dbReference type="Proteomes" id="UP000291591"/>
    </source>
</evidence>
<comment type="cofactor">
    <cofactor evidence="11">
        <name>Mg(2+)</name>
        <dbReference type="ChEBI" id="CHEBI:18420"/>
    </cofactor>
    <text evidence="11">Binds 1 Mg(2+) per subunit.</text>
</comment>
<evidence type="ECO:0000256" key="9">
    <source>
        <dbReference type="ARBA" id="ARBA00023052"/>
    </source>
</evidence>
<accession>A0A4Q7V0A4</accession>
<feature type="domain" description="Thiamine pyrophosphate enzyme TPP-binding" evidence="14">
    <location>
        <begin position="375"/>
        <end position="521"/>
    </location>
</feature>
<keyword evidence="9 12" id="KW-0786">Thiamine pyrophosphate</keyword>
<dbReference type="PIRSF" id="PIRSF036565">
    <property type="entry name" value="Pyruvt_ip_decrb"/>
    <property type="match status" value="1"/>
</dbReference>
<evidence type="ECO:0000259" key="13">
    <source>
        <dbReference type="Pfam" id="PF00205"/>
    </source>
</evidence>
<dbReference type="PANTHER" id="PTHR43452">
    <property type="entry name" value="PYRUVATE DECARBOXYLASE"/>
    <property type="match status" value="1"/>
</dbReference>
<feature type="binding site" evidence="11">
    <location>
        <position position="455"/>
    </location>
    <ligand>
        <name>Mg(2+)</name>
        <dbReference type="ChEBI" id="CHEBI:18420"/>
    </ligand>
</feature>
<reference evidence="16 17" key="1">
    <citation type="submission" date="2019-02" db="EMBL/GenBank/DDBJ databases">
        <title>Sequencing the genomes of 1000 actinobacteria strains.</title>
        <authorList>
            <person name="Klenk H.-P."/>
        </authorList>
    </citation>
    <scope>NUCLEOTIDE SEQUENCE [LARGE SCALE GENOMIC DNA]</scope>
    <source>
        <strain evidence="16 17">DSM 45779</strain>
    </source>
</reference>
<keyword evidence="6 11" id="KW-0479">Metal-binding</keyword>